<name>A0A8C9E111_PHOSS</name>
<dbReference type="GeneTree" id="ENSGT01030000235108"/>
<reference evidence="1" key="1">
    <citation type="submission" date="2019-08" db="EMBL/GenBank/DDBJ databases">
        <title>Phocoena sinus (Vaquita) genome, mPhoSin1, primary haplotype.</title>
        <authorList>
            <person name="Morin P."/>
            <person name="Mountcastle J."/>
            <person name="Fungtammasan C."/>
            <person name="Rhie A."/>
            <person name="Rojas-Bracho L."/>
            <person name="Smith C.R."/>
            <person name="Taylor B.L."/>
            <person name="Gulland F.M.D."/>
            <person name="Musser W."/>
            <person name="Houck M."/>
            <person name="Haase B."/>
            <person name="Paez S."/>
            <person name="Howe K."/>
            <person name="Torrance J."/>
            <person name="Formenti G."/>
            <person name="Phillippy A."/>
            <person name="Ryder O."/>
            <person name="Jarvis E.D."/>
            <person name="Fedrigo O."/>
        </authorList>
    </citation>
    <scope>NUCLEOTIDE SEQUENCE [LARGE SCALE GENOMIC DNA]</scope>
</reference>
<reference evidence="1" key="3">
    <citation type="submission" date="2025-09" db="UniProtKB">
        <authorList>
            <consortium name="Ensembl"/>
        </authorList>
    </citation>
    <scope>IDENTIFICATION</scope>
</reference>
<keyword evidence="2" id="KW-1185">Reference proteome</keyword>
<proteinExistence type="predicted"/>
<dbReference type="Proteomes" id="UP000694554">
    <property type="component" value="Chromosome 4"/>
</dbReference>
<dbReference type="AlphaFoldDB" id="A0A8C9E111"/>
<dbReference type="Ensembl" id="ENSPSNT00000012949.1">
    <property type="protein sequence ID" value="ENSPSNP00000011426.1"/>
    <property type="gene ID" value="ENSPSNG00000008479.1"/>
</dbReference>
<reference evidence="1" key="2">
    <citation type="submission" date="2025-08" db="UniProtKB">
        <authorList>
            <consortium name="Ensembl"/>
        </authorList>
    </citation>
    <scope>IDENTIFICATION</scope>
</reference>
<sequence length="86" mass="9808">VQKLGAEVFEEVYSYLKRARQQRASKAEVWAALETVVPRASDCSEVAQRLYFEEQLLITSGEGATLLQNHRKANVRNKQLQVDKCL</sequence>
<evidence type="ECO:0000313" key="2">
    <source>
        <dbReference type="Proteomes" id="UP000694554"/>
    </source>
</evidence>
<organism evidence="1 2">
    <name type="scientific">Phocoena sinus</name>
    <name type="common">Vaquita</name>
    <dbReference type="NCBI Taxonomy" id="42100"/>
    <lineage>
        <taxon>Eukaryota</taxon>
        <taxon>Metazoa</taxon>
        <taxon>Chordata</taxon>
        <taxon>Craniata</taxon>
        <taxon>Vertebrata</taxon>
        <taxon>Euteleostomi</taxon>
        <taxon>Mammalia</taxon>
        <taxon>Eutheria</taxon>
        <taxon>Laurasiatheria</taxon>
        <taxon>Artiodactyla</taxon>
        <taxon>Whippomorpha</taxon>
        <taxon>Cetacea</taxon>
        <taxon>Odontoceti</taxon>
        <taxon>Phocoenidae</taxon>
        <taxon>Phocoena</taxon>
    </lineage>
</organism>
<evidence type="ECO:0000313" key="1">
    <source>
        <dbReference type="Ensembl" id="ENSPSNP00000011426.1"/>
    </source>
</evidence>
<accession>A0A8C9E111</accession>
<protein>
    <submittedName>
        <fullName evidence="1">Uncharacterized protein</fullName>
    </submittedName>
</protein>